<keyword evidence="9" id="KW-1185">Reference proteome</keyword>
<accession>A0AAJ0B3D3</accession>
<evidence type="ECO:0000256" key="6">
    <source>
        <dbReference type="ARBA" id="ARBA00023242"/>
    </source>
</evidence>
<keyword evidence="3" id="KW-0677">Repeat</keyword>
<organism evidence="8 9">
    <name type="scientific">Echria macrotheca</name>
    <dbReference type="NCBI Taxonomy" id="438768"/>
    <lineage>
        <taxon>Eukaryota</taxon>
        <taxon>Fungi</taxon>
        <taxon>Dikarya</taxon>
        <taxon>Ascomycota</taxon>
        <taxon>Pezizomycotina</taxon>
        <taxon>Sordariomycetes</taxon>
        <taxon>Sordariomycetidae</taxon>
        <taxon>Sordariales</taxon>
        <taxon>Schizotheciaceae</taxon>
        <taxon>Echria</taxon>
    </lineage>
</organism>
<feature type="compositionally biased region" description="Polar residues" evidence="7">
    <location>
        <begin position="253"/>
        <end position="280"/>
    </location>
</feature>
<proteinExistence type="predicted"/>
<feature type="compositionally biased region" description="Basic and acidic residues" evidence="7">
    <location>
        <begin position="11"/>
        <end position="26"/>
    </location>
</feature>
<dbReference type="InterPro" id="IPR051059">
    <property type="entry name" value="VerF-like"/>
</dbReference>
<feature type="region of interest" description="Disordered" evidence="7">
    <location>
        <begin position="1"/>
        <end position="136"/>
    </location>
</feature>
<dbReference type="PANTHER" id="PTHR40626">
    <property type="entry name" value="MIP31509P"/>
    <property type="match status" value="1"/>
</dbReference>
<keyword evidence="4" id="KW-0863">Zinc-finger</keyword>
<feature type="region of interest" description="Disordered" evidence="7">
    <location>
        <begin position="1011"/>
        <end position="1049"/>
    </location>
</feature>
<dbReference type="GO" id="GO:0008270">
    <property type="term" value="F:zinc ion binding"/>
    <property type="evidence" value="ECO:0007669"/>
    <property type="project" value="UniProtKB-KW"/>
</dbReference>
<dbReference type="GO" id="GO:0000981">
    <property type="term" value="F:DNA-binding transcription factor activity, RNA polymerase II-specific"/>
    <property type="evidence" value="ECO:0007669"/>
    <property type="project" value="InterPro"/>
</dbReference>
<feature type="compositionally biased region" description="Polar residues" evidence="7">
    <location>
        <begin position="203"/>
        <end position="231"/>
    </location>
</feature>
<keyword evidence="5" id="KW-0862">Zinc</keyword>
<evidence type="ECO:0000256" key="3">
    <source>
        <dbReference type="ARBA" id="ARBA00022737"/>
    </source>
</evidence>
<evidence type="ECO:0000313" key="9">
    <source>
        <dbReference type="Proteomes" id="UP001239445"/>
    </source>
</evidence>
<dbReference type="PANTHER" id="PTHR40626:SF30">
    <property type="entry name" value="FINGER DOMAIN PROTEIN, PUTATIVE (AFU_ORTHOLOGUE AFUA_4G13600)-RELATED"/>
    <property type="match status" value="1"/>
</dbReference>
<evidence type="ECO:0000256" key="2">
    <source>
        <dbReference type="ARBA" id="ARBA00022723"/>
    </source>
</evidence>
<keyword evidence="6" id="KW-0539">Nucleus</keyword>
<feature type="compositionally biased region" description="Polar residues" evidence="7">
    <location>
        <begin position="297"/>
        <end position="309"/>
    </location>
</feature>
<feature type="region of interest" description="Disordered" evidence="7">
    <location>
        <begin position="202"/>
        <end position="309"/>
    </location>
</feature>
<feature type="compositionally biased region" description="Low complexity" evidence="7">
    <location>
        <begin position="85"/>
        <end position="105"/>
    </location>
</feature>
<reference evidence="8" key="1">
    <citation type="submission" date="2023-06" db="EMBL/GenBank/DDBJ databases">
        <title>Genome-scale phylogeny and comparative genomics of the fungal order Sordariales.</title>
        <authorList>
            <consortium name="Lawrence Berkeley National Laboratory"/>
            <person name="Hensen N."/>
            <person name="Bonometti L."/>
            <person name="Westerberg I."/>
            <person name="Brannstrom I.O."/>
            <person name="Guillou S."/>
            <person name="Cros-Aarteil S."/>
            <person name="Calhoun S."/>
            <person name="Haridas S."/>
            <person name="Kuo A."/>
            <person name="Mondo S."/>
            <person name="Pangilinan J."/>
            <person name="Riley R."/>
            <person name="Labutti K."/>
            <person name="Andreopoulos B."/>
            <person name="Lipzen A."/>
            <person name="Chen C."/>
            <person name="Yanf M."/>
            <person name="Daum C."/>
            <person name="Ng V."/>
            <person name="Clum A."/>
            <person name="Steindorff A."/>
            <person name="Ohm R."/>
            <person name="Martin F."/>
            <person name="Silar P."/>
            <person name="Natvig D."/>
            <person name="Lalanne C."/>
            <person name="Gautier V."/>
            <person name="Ament-Velasquez S.L."/>
            <person name="Kruys A."/>
            <person name="Hutchinson M.I."/>
            <person name="Powell A.J."/>
            <person name="Barry K."/>
            <person name="Miller A.N."/>
            <person name="Grigoriev I.V."/>
            <person name="Debuchy R."/>
            <person name="Gladieux P."/>
            <person name="Thoren M.H."/>
            <person name="Johannesson H."/>
        </authorList>
    </citation>
    <scope>NUCLEOTIDE SEQUENCE</scope>
    <source>
        <strain evidence="8">PSN4</strain>
    </source>
</reference>
<dbReference type="EMBL" id="MU839844">
    <property type="protein sequence ID" value="KAK1750827.1"/>
    <property type="molecule type" value="Genomic_DNA"/>
</dbReference>
<feature type="region of interest" description="Disordered" evidence="7">
    <location>
        <begin position="491"/>
        <end position="510"/>
    </location>
</feature>
<feature type="compositionally biased region" description="Polar residues" evidence="7">
    <location>
        <begin position="28"/>
        <end position="52"/>
    </location>
</feature>
<dbReference type="Proteomes" id="UP001239445">
    <property type="component" value="Unassembled WGS sequence"/>
</dbReference>
<dbReference type="CDD" id="cd12148">
    <property type="entry name" value="fungal_TF_MHR"/>
    <property type="match status" value="1"/>
</dbReference>
<comment type="subcellular location">
    <subcellularLocation>
        <location evidence="1">Nucleus</location>
    </subcellularLocation>
</comment>
<comment type="caution">
    <text evidence="8">The sequence shown here is derived from an EMBL/GenBank/DDBJ whole genome shotgun (WGS) entry which is preliminary data.</text>
</comment>
<feature type="region of interest" description="Disordered" evidence="7">
    <location>
        <begin position="367"/>
        <end position="418"/>
    </location>
</feature>
<dbReference type="GO" id="GO:0005634">
    <property type="term" value="C:nucleus"/>
    <property type="evidence" value="ECO:0007669"/>
    <property type="project" value="UniProtKB-SubCell"/>
</dbReference>
<gene>
    <name evidence="8" type="ORF">QBC47DRAFT_425797</name>
</gene>
<protein>
    <submittedName>
        <fullName evidence="8">Transcription factor TDA9</fullName>
    </submittedName>
</protein>
<evidence type="ECO:0000256" key="4">
    <source>
        <dbReference type="ARBA" id="ARBA00022771"/>
    </source>
</evidence>
<feature type="compositionally biased region" description="Polar residues" evidence="7">
    <location>
        <begin position="60"/>
        <end position="69"/>
    </location>
</feature>
<keyword evidence="2" id="KW-0479">Metal-binding</keyword>
<dbReference type="GO" id="GO:0000785">
    <property type="term" value="C:chromatin"/>
    <property type="evidence" value="ECO:0007669"/>
    <property type="project" value="TreeGrafter"/>
</dbReference>
<dbReference type="GO" id="GO:0000978">
    <property type="term" value="F:RNA polymerase II cis-regulatory region sequence-specific DNA binding"/>
    <property type="evidence" value="ECO:0007669"/>
    <property type="project" value="InterPro"/>
</dbReference>
<feature type="compositionally biased region" description="Polar residues" evidence="7">
    <location>
        <begin position="378"/>
        <end position="392"/>
    </location>
</feature>
<evidence type="ECO:0000313" key="8">
    <source>
        <dbReference type="EMBL" id="KAK1750827.1"/>
    </source>
</evidence>
<evidence type="ECO:0000256" key="1">
    <source>
        <dbReference type="ARBA" id="ARBA00004123"/>
    </source>
</evidence>
<evidence type="ECO:0000256" key="5">
    <source>
        <dbReference type="ARBA" id="ARBA00022833"/>
    </source>
</evidence>
<evidence type="ECO:0000256" key="7">
    <source>
        <dbReference type="SAM" id="MobiDB-lite"/>
    </source>
</evidence>
<sequence>MASLRFIMDVNDDHPTDARHTNKKDTAPANTDQHPQEPTNTLPLPRHVSSSGLAVEHQQDINQTIPSPQRNRRGPSTRGPKSTNVASSSVATSSLSSSPSSLSTSITRPPARRRSTASEDSMDHTGYGSAASSSSMAARFHHTNTPMRPMPPHNPAADLPMRLTPITGRVSRAKKGVPVHVCDICKPAKTFTRAEHLRRHQLSHQTPGFSCTYPGSPSSVDDGYSQRTPSIQRPPGMQSPSLSGPGTGGVASPATNENPATPGQPGSQRRFSQLSSSTVAGTPGTPHAPTMGGGGSSAYNPQGRSSHDYSYQLSSTVSMMDPSHSSSLTGGYPSMLDYQAPRTTPPSIALVTQGLSLPSLHIPEHRTPDLYHPHDASPWTSSASDSTYSTPVSDIPRPNRFWMPRHRSPTTDWPSTQLLSPYPGSTPRNLQGTGGGLEPMVPPQAPIFTNPFSSSSHFAHSSHQSFAPVFDVMMDTFGPTGTTGQHSILDGSSEGTFRSHHQHSTSITAAHAGDTLVTPTPALPSRLDGVAGLGRQKELGADMHQGLTDTQGGMGLGLFDGMGLGIGGGMGTSGEGGDHGTGILAALDLPLQSGCGVPGVVMAIPLQRPVRAAIPGYLEVYWERVDPVFPVVHRQSFEAEPEDVLRCAMAAVATQFLSNKDDRIRGNQLHEYAWHEAKRVTSWNLQIMQAILLCEYFARFRGRKASTRPSKLFENLYSRVSSLQFFTASSSFPFATRDSALWPVDTTAWSSLSSPASDCSSCASITPTAGTTTSYAAPSVCTLPEIPWGSVPSSYASSTTSSSFGNIPSSPNSFNLDLSFSTNSNATSGFNPNVIPSISVSRPQRSWSSLFSPTRYNPPLASPLFFHTQSQVAVQTYSQALSTLQVLYHNPALIDHNVLAADQHLSAEERWRSWVDTEARRRLLAGCLHLDGHAAIYQQQRRAHDWDPNGMTPIPPVPLFGRNAAPWNASSAEEWSSILAADPGAALTPEGIQSLMPYDRIAILGSEMLRLPPHSSPMPEGDQHNRRTSGQLSADRRPHLQDNQMLDNAPESISLDVEGRINTLFGTCPIANTYLALRHTPLHDLLAVAGDSWVFSQKVLPATSFIEHQRRLKLWADGLGGLSAARATVYAARAIIGFLDRGQNAPGVDRGYPTSPWSTDLSDYWALFVCALICWAYGHRVRPSVLAIGRHHHQRSSSEGSGHIGFVPRMTAAAAGKADEEAIAWLRMVAADDMRLETVMRVRGVREAAGVVGLVRRRLEADCIGGRSRLYVDATGVLRKLDEGANLKWF</sequence>
<name>A0AAJ0B3D3_9PEZI</name>